<sequence length="98" mass="11497">MRDHFHMTDKAIANGMYLKTLSPKQTTAILASLVLEDKLKKKQYRYVVHIVDLLTDIYPEYELPHIAFQSMLEDRFLSKYPNLNDIPKDKIAFLITLL</sequence>
<dbReference type="Proteomes" id="UP001596492">
    <property type="component" value="Unassembled WGS sequence"/>
</dbReference>
<organism evidence="1 2">
    <name type="scientific">Hirschia litorea</name>
    <dbReference type="NCBI Taxonomy" id="1199156"/>
    <lineage>
        <taxon>Bacteria</taxon>
        <taxon>Pseudomonadati</taxon>
        <taxon>Pseudomonadota</taxon>
        <taxon>Alphaproteobacteria</taxon>
        <taxon>Hyphomonadales</taxon>
        <taxon>Hyphomonadaceae</taxon>
        <taxon>Hirschia</taxon>
    </lineage>
</organism>
<accession>A0ABW2IPP6</accession>
<keyword evidence="2" id="KW-1185">Reference proteome</keyword>
<reference evidence="2" key="1">
    <citation type="journal article" date="2019" name="Int. J. Syst. Evol. Microbiol.">
        <title>The Global Catalogue of Microorganisms (GCM) 10K type strain sequencing project: providing services to taxonomists for standard genome sequencing and annotation.</title>
        <authorList>
            <consortium name="The Broad Institute Genomics Platform"/>
            <consortium name="The Broad Institute Genome Sequencing Center for Infectious Disease"/>
            <person name="Wu L."/>
            <person name="Ma J."/>
        </authorList>
    </citation>
    <scope>NUCLEOTIDE SEQUENCE [LARGE SCALE GENOMIC DNA]</scope>
    <source>
        <strain evidence="2">CCUG 51308</strain>
    </source>
</reference>
<dbReference type="EMBL" id="JBHTBR010000009">
    <property type="protein sequence ID" value="MFC7292888.1"/>
    <property type="molecule type" value="Genomic_DNA"/>
</dbReference>
<comment type="caution">
    <text evidence="1">The sequence shown here is derived from an EMBL/GenBank/DDBJ whole genome shotgun (WGS) entry which is preliminary data.</text>
</comment>
<name>A0ABW2IPP6_9PROT</name>
<evidence type="ECO:0000313" key="2">
    <source>
        <dbReference type="Proteomes" id="UP001596492"/>
    </source>
</evidence>
<protein>
    <submittedName>
        <fullName evidence="1">Uncharacterized protein</fullName>
    </submittedName>
</protein>
<dbReference type="RefSeq" id="WP_382168783.1">
    <property type="nucleotide sequence ID" value="NZ_JBHTBR010000009.1"/>
</dbReference>
<gene>
    <name evidence="1" type="ORF">ACFQS8_14785</name>
</gene>
<proteinExistence type="predicted"/>
<evidence type="ECO:0000313" key="1">
    <source>
        <dbReference type="EMBL" id="MFC7292888.1"/>
    </source>
</evidence>